<organism evidence="1 2">
    <name type="scientific">Paenibacillus hemerocallicola</name>
    <dbReference type="NCBI Taxonomy" id="1172614"/>
    <lineage>
        <taxon>Bacteria</taxon>
        <taxon>Bacillati</taxon>
        <taxon>Bacillota</taxon>
        <taxon>Bacilli</taxon>
        <taxon>Bacillales</taxon>
        <taxon>Paenibacillaceae</taxon>
        <taxon>Paenibacillus</taxon>
    </lineage>
</organism>
<dbReference type="RefSeq" id="WP_139601150.1">
    <property type="nucleotide sequence ID" value="NZ_VDCQ01000005.1"/>
</dbReference>
<protein>
    <recommendedName>
        <fullName evidence="3">Nucleotidyltransferase family protein</fullName>
    </recommendedName>
</protein>
<dbReference type="Proteomes" id="UP000307943">
    <property type="component" value="Unassembled WGS sequence"/>
</dbReference>
<accession>A0A5C4TFU2</accession>
<comment type="caution">
    <text evidence="1">The sequence shown here is derived from an EMBL/GenBank/DDBJ whole genome shotgun (WGS) entry which is preliminary data.</text>
</comment>
<name>A0A5C4TFU2_9BACL</name>
<dbReference type="AlphaFoldDB" id="A0A5C4TFU2"/>
<dbReference type="EMBL" id="VDCQ01000005">
    <property type="protein sequence ID" value="TNJ67437.1"/>
    <property type="molecule type" value="Genomic_DNA"/>
</dbReference>
<evidence type="ECO:0000313" key="1">
    <source>
        <dbReference type="EMBL" id="TNJ67437.1"/>
    </source>
</evidence>
<gene>
    <name evidence="1" type="ORF">FE784_05635</name>
</gene>
<dbReference type="Gene3D" id="3.30.460.40">
    <property type="match status" value="1"/>
</dbReference>
<evidence type="ECO:0008006" key="3">
    <source>
        <dbReference type="Google" id="ProtNLM"/>
    </source>
</evidence>
<dbReference type="InterPro" id="IPR043519">
    <property type="entry name" value="NT_sf"/>
</dbReference>
<dbReference type="OrthoDB" id="2678373at2"/>
<reference evidence="1 2" key="1">
    <citation type="submission" date="2019-05" db="EMBL/GenBank/DDBJ databases">
        <title>We sequenced the genome of Paenibacillus hemerocallicola KCTC 33185 for further insight into its adaptation and study the phylogeny of Paenibacillus.</title>
        <authorList>
            <person name="Narsing Rao M.P."/>
        </authorList>
    </citation>
    <scope>NUCLEOTIDE SEQUENCE [LARGE SCALE GENOMIC DNA]</scope>
    <source>
        <strain evidence="1 2">KCTC 33185</strain>
    </source>
</reference>
<sequence>MERLPSKTNLIFEPYTTNVPEAVLRALLVMGNRLGNCEPTWLVGGSCGVLLQGVELNAVPRDLDVYVDAVRAETVHRALAPYSIDDQTYSETGMYGSLLSHYSIEGVQVELVGSLQVRLDEGEYEVRVQSLLASFAQAGLIRGATIRFMPLVHELVFNVLRDRRDRYEPLAEAMRGHPERHLPALDELLRTNRIGKRYADRLNDLLHVSSGRKGSEDES</sequence>
<evidence type="ECO:0000313" key="2">
    <source>
        <dbReference type="Proteomes" id="UP000307943"/>
    </source>
</evidence>
<dbReference type="SUPFAM" id="SSF81301">
    <property type="entry name" value="Nucleotidyltransferase"/>
    <property type="match status" value="1"/>
</dbReference>
<proteinExistence type="predicted"/>
<keyword evidence="2" id="KW-1185">Reference proteome</keyword>